<evidence type="ECO:0000313" key="5">
    <source>
        <dbReference type="EMBL" id="MPM45836.1"/>
    </source>
</evidence>
<evidence type="ECO:0000259" key="4">
    <source>
        <dbReference type="Pfam" id="PF01515"/>
    </source>
</evidence>
<comment type="caution">
    <text evidence="5">The sequence shown here is derived from an EMBL/GenBank/DDBJ whole genome shotgun (WGS) entry which is preliminary data.</text>
</comment>
<dbReference type="NCBIfam" id="NF006045">
    <property type="entry name" value="PRK08190.1"/>
    <property type="match status" value="1"/>
</dbReference>
<dbReference type="PANTHER" id="PTHR43356">
    <property type="entry name" value="PHOSPHATE ACETYLTRANSFERASE"/>
    <property type="match status" value="1"/>
</dbReference>
<dbReference type="EMBL" id="VSSQ01011035">
    <property type="protein sequence ID" value="MPM45836.1"/>
    <property type="molecule type" value="Genomic_DNA"/>
</dbReference>
<sequence>MSAVYFDKLIEQVRPQRPRKVAVAGAEDIVVLKAVAEAYHMHIAEPILCGNEQEIKKLAREHQIDISDFSIFDASLEQAAKTAVSLIKEGKADMLMKGLLQTSDLLRAVLDRENGLHSDKTSVLSHVSVAYSPILQRMMLLTDGAMVTYPDLKTKAKMIENAVKAARGLGIEKPRVAVLAPVEVVNSEMPATVDAALLAVMNRRGQIRNCIVDGPLAMDVALSEEAVRHKGIVSEVAGRADILLMHNIDVGNSVIKSFVIGGSCLLGGVIMGADAPVVLTSRSDSDQSKLYSIACAASICGN</sequence>
<protein>
    <submittedName>
        <fullName evidence="5">Phosphate acetyltransferase</fullName>
        <ecNumber evidence="5">2.3.1.8</ecNumber>
    </submittedName>
</protein>
<accession>A0A644ZYN8</accession>
<organism evidence="5">
    <name type="scientific">bioreactor metagenome</name>
    <dbReference type="NCBI Taxonomy" id="1076179"/>
    <lineage>
        <taxon>unclassified sequences</taxon>
        <taxon>metagenomes</taxon>
        <taxon>ecological metagenomes</taxon>
    </lineage>
</organism>
<dbReference type="InterPro" id="IPR002505">
    <property type="entry name" value="PTA_PTB"/>
</dbReference>
<dbReference type="GO" id="GO:0008959">
    <property type="term" value="F:phosphate acetyltransferase activity"/>
    <property type="evidence" value="ECO:0007669"/>
    <property type="project" value="UniProtKB-EC"/>
</dbReference>
<dbReference type="InterPro" id="IPR012147">
    <property type="entry name" value="P_Ac_Bu_trans"/>
</dbReference>
<dbReference type="Pfam" id="PF01515">
    <property type="entry name" value="PTA_PTB"/>
    <property type="match status" value="1"/>
</dbReference>
<dbReference type="SUPFAM" id="SSF53659">
    <property type="entry name" value="Isocitrate/Isopropylmalate dehydrogenase-like"/>
    <property type="match status" value="1"/>
</dbReference>
<evidence type="ECO:0000256" key="1">
    <source>
        <dbReference type="ARBA" id="ARBA00005656"/>
    </source>
</evidence>
<dbReference type="Gene3D" id="3.40.718.10">
    <property type="entry name" value="Isopropylmalate Dehydrogenase"/>
    <property type="match status" value="1"/>
</dbReference>
<name>A0A644ZYN8_9ZZZZ</name>
<reference evidence="5" key="1">
    <citation type="submission" date="2019-08" db="EMBL/GenBank/DDBJ databases">
        <authorList>
            <person name="Kucharzyk K."/>
            <person name="Murdoch R.W."/>
            <person name="Higgins S."/>
            <person name="Loffler F."/>
        </authorList>
    </citation>
    <scope>NUCLEOTIDE SEQUENCE</scope>
</reference>
<dbReference type="EC" id="2.3.1.8" evidence="5"/>
<dbReference type="PIRSF" id="PIRSF000428">
    <property type="entry name" value="P_Ac_trans"/>
    <property type="match status" value="1"/>
</dbReference>
<dbReference type="PANTHER" id="PTHR43356:SF2">
    <property type="entry name" value="PHOSPHATE ACETYLTRANSFERASE"/>
    <property type="match status" value="1"/>
</dbReference>
<proteinExistence type="inferred from homology"/>
<keyword evidence="3 5" id="KW-0012">Acyltransferase</keyword>
<feature type="domain" description="Phosphate acetyl/butaryl transferase" evidence="4">
    <location>
        <begin position="77"/>
        <end position="297"/>
    </location>
</feature>
<evidence type="ECO:0000256" key="2">
    <source>
        <dbReference type="ARBA" id="ARBA00022679"/>
    </source>
</evidence>
<dbReference type="AlphaFoldDB" id="A0A644ZYN8"/>
<dbReference type="InterPro" id="IPR050500">
    <property type="entry name" value="Phos_Acetyltrans/Butyryltrans"/>
</dbReference>
<evidence type="ECO:0000256" key="3">
    <source>
        <dbReference type="ARBA" id="ARBA00023315"/>
    </source>
</evidence>
<comment type="similarity">
    <text evidence="1">Belongs to the phosphate acetyltransferase and butyryltransferase family.</text>
</comment>
<gene>
    <name evidence="5" type="primary">pta_34</name>
    <name evidence="5" type="ORF">SDC9_92528</name>
</gene>
<keyword evidence="2 5" id="KW-0808">Transferase</keyword>